<dbReference type="Ensembl" id="ENSPCET00000015598.1">
    <property type="protein sequence ID" value="ENSPCEP00000015062.1"/>
    <property type="gene ID" value="ENSPCEG00000011910.1"/>
</dbReference>
<organism evidence="2 3">
    <name type="scientific">Pelusios castaneus</name>
    <name type="common">West African mud turtle</name>
    <dbReference type="NCBI Taxonomy" id="367368"/>
    <lineage>
        <taxon>Eukaryota</taxon>
        <taxon>Metazoa</taxon>
        <taxon>Chordata</taxon>
        <taxon>Craniata</taxon>
        <taxon>Vertebrata</taxon>
        <taxon>Euteleostomi</taxon>
        <taxon>Archelosauria</taxon>
        <taxon>Testudinata</taxon>
        <taxon>Testudines</taxon>
        <taxon>Pleurodira</taxon>
        <taxon>Pelomedusidae</taxon>
        <taxon>Pelusios</taxon>
    </lineage>
</organism>
<dbReference type="AlphaFoldDB" id="A0A8C8S6E2"/>
<evidence type="ECO:0000313" key="3">
    <source>
        <dbReference type="Proteomes" id="UP000694393"/>
    </source>
</evidence>
<reference evidence="2" key="2">
    <citation type="submission" date="2025-09" db="UniProtKB">
        <authorList>
            <consortium name="Ensembl"/>
        </authorList>
    </citation>
    <scope>IDENTIFICATION</scope>
</reference>
<accession>A0A8C8S6E2</accession>
<sequence>MSVHLSGNQYYPTMSRMLQDFGVFRNPLELKALAQEITGNAGSAIPYKDFAMVVLGRRSTMSVPNATEEGEKPPEPRPIYPGGKVLPDPQSVKP</sequence>
<name>A0A8C8S6E2_9SAUR</name>
<proteinExistence type="predicted"/>
<evidence type="ECO:0000256" key="1">
    <source>
        <dbReference type="SAM" id="MobiDB-lite"/>
    </source>
</evidence>
<keyword evidence="3" id="KW-1185">Reference proteome</keyword>
<dbReference type="Proteomes" id="UP000694393">
    <property type="component" value="Unplaced"/>
</dbReference>
<evidence type="ECO:0000313" key="2">
    <source>
        <dbReference type="Ensembl" id="ENSPCEP00000015062.1"/>
    </source>
</evidence>
<protein>
    <submittedName>
        <fullName evidence="2">Uncharacterized protein</fullName>
    </submittedName>
</protein>
<feature type="region of interest" description="Disordered" evidence="1">
    <location>
        <begin position="62"/>
        <end position="94"/>
    </location>
</feature>
<reference evidence="2" key="1">
    <citation type="submission" date="2025-08" db="UniProtKB">
        <authorList>
            <consortium name="Ensembl"/>
        </authorList>
    </citation>
    <scope>IDENTIFICATION</scope>
</reference>